<dbReference type="GO" id="GO:0005838">
    <property type="term" value="C:proteasome regulatory particle"/>
    <property type="evidence" value="ECO:0007669"/>
    <property type="project" value="TreeGrafter"/>
</dbReference>
<dbReference type="RefSeq" id="XP_027611361.1">
    <property type="nucleotide sequence ID" value="XM_027755560.1"/>
</dbReference>
<dbReference type="InterPro" id="IPR036390">
    <property type="entry name" value="WH_DNA-bd_sf"/>
</dbReference>
<comment type="caution">
    <text evidence="2">The sequence shown here is derived from an EMBL/GenBank/DDBJ whole genome shotgun (WGS) entry which is preliminary data.</text>
</comment>
<dbReference type="InParanoid" id="A0A401GE38"/>
<accession>A0A401GE38</accession>
<dbReference type="SUPFAM" id="SSF46785">
    <property type="entry name" value="Winged helix' DNA-binding domain"/>
    <property type="match status" value="1"/>
</dbReference>
<dbReference type="PANTHER" id="PTHR14145:SF1">
    <property type="entry name" value="26S PROTEASOME NON-ATPASE REGULATORY SUBUNIT 6"/>
    <property type="match status" value="1"/>
</dbReference>
<dbReference type="Gene3D" id="1.25.40.570">
    <property type="match status" value="1"/>
</dbReference>
<reference evidence="2 3" key="1">
    <citation type="journal article" date="2018" name="Sci. Rep.">
        <title>Genome sequence of the cauliflower mushroom Sparassis crispa (Hanabiratake) and its association with beneficial usage.</title>
        <authorList>
            <person name="Kiyama R."/>
            <person name="Furutani Y."/>
            <person name="Kawaguchi K."/>
            <person name="Nakanishi T."/>
        </authorList>
    </citation>
    <scope>NUCLEOTIDE SEQUENCE [LARGE SCALE GENOMIC DNA]</scope>
</reference>
<name>A0A401GE38_9APHY</name>
<dbReference type="STRING" id="139825.A0A401GE38"/>
<dbReference type="Proteomes" id="UP000287166">
    <property type="component" value="Unassembled WGS sequence"/>
</dbReference>
<evidence type="ECO:0000313" key="3">
    <source>
        <dbReference type="Proteomes" id="UP000287166"/>
    </source>
</evidence>
<dbReference type="GeneID" id="38777365"/>
<dbReference type="GO" id="GO:0043161">
    <property type="term" value="P:proteasome-mediated ubiquitin-dependent protein catabolic process"/>
    <property type="evidence" value="ECO:0007669"/>
    <property type="project" value="TreeGrafter"/>
</dbReference>
<dbReference type="PROSITE" id="PS50250">
    <property type="entry name" value="PCI"/>
    <property type="match status" value="1"/>
</dbReference>
<dbReference type="EMBL" id="BFAD01000003">
    <property type="protein sequence ID" value="GBE80448.1"/>
    <property type="molecule type" value="Genomic_DNA"/>
</dbReference>
<dbReference type="InterPro" id="IPR000717">
    <property type="entry name" value="PCI_dom"/>
</dbReference>
<dbReference type="Pfam" id="PF01399">
    <property type="entry name" value="PCI"/>
    <property type="match status" value="1"/>
</dbReference>
<dbReference type="OrthoDB" id="1452at2759"/>
<keyword evidence="3" id="KW-1185">Reference proteome</keyword>
<evidence type="ECO:0000313" key="2">
    <source>
        <dbReference type="EMBL" id="GBE80448.1"/>
    </source>
</evidence>
<gene>
    <name evidence="2" type="ORF">SCP_0301630</name>
</gene>
<dbReference type="PANTHER" id="PTHR14145">
    <property type="entry name" value="26S PROTESOME SUBUNIT 6"/>
    <property type="match status" value="1"/>
</dbReference>
<feature type="domain" description="PCI" evidence="1">
    <location>
        <begin position="1"/>
        <end position="63"/>
    </location>
</feature>
<protein>
    <recommendedName>
        <fullName evidence="1">PCI domain-containing protein</fullName>
    </recommendedName>
</protein>
<proteinExistence type="predicted"/>
<dbReference type="InterPro" id="IPR019585">
    <property type="entry name" value="Rpn7/CSN1"/>
</dbReference>
<evidence type="ECO:0000259" key="1">
    <source>
        <dbReference type="PROSITE" id="PS50250"/>
    </source>
</evidence>
<organism evidence="2 3">
    <name type="scientific">Sparassis crispa</name>
    <dbReference type="NCBI Taxonomy" id="139825"/>
    <lineage>
        <taxon>Eukaryota</taxon>
        <taxon>Fungi</taxon>
        <taxon>Dikarya</taxon>
        <taxon>Basidiomycota</taxon>
        <taxon>Agaricomycotina</taxon>
        <taxon>Agaricomycetes</taxon>
        <taxon>Polyporales</taxon>
        <taxon>Sparassidaceae</taxon>
        <taxon>Sparassis</taxon>
    </lineage>
</organism>
<dbReference type="AlphaFoldDB" id="A0A401GE38"/>
<sequence length="106" mass="11794">MRILAYSQILESYRSLTLDSLSRSFGMSVEFVDNELSRFIASGHLHSAIDKVHGIVETTFAVRDCGAGRPRGLIRCDLSQNTETTEAMSRETMIPSIGQCVLERGR</sequence>